<evidence type="ECO:0000256" key="1">
    <source>
        <dbReference type="SAM" id="SignalP"/>
    </source>
</evidence>
<sequence length="150" mass="16096">MNLSSTLSASLLISLGITLTVEAAGSIYVREKDVSVECAIPATVGDHVVSNYGCTNDQAYTTRLLNVDSALSITYFDDKSSSGCLDNQGWEIEILTIKQPTTTPPLEYLNIEALAGVPNGEIVVPGVRKVRFLSGGTIHGHLSCIRIERK</sequence>
<dbReference type="EMBL" id="JYLA01000005">
    <property type="protein sequence ID" value="KMM84422.1"/>
    <property type="molecule type" value="Genomic_DNA"/>
</dbReference>
<reference evidence="3 5" key="2">
    <citation type="submission" date="2016-10" db="EMBL/GenBank/DDBJ databases">
        <authorList>
            <person name="Varghese N."/>
            <person name="Submissions S."/>
        </authorList>
    </citation>
    <scope>NUCLEOTIDE SEQUENCE [LARGE SCALE GENOMIC DNA]</scope>
    <source>
        <strain evidence="3 5">BS3652</strain>
    </source>
</reference>
<evidence type="ECO:0008006" key="6">
    <source>
        <dbReference type="Google" id="ProtNLM"/>
    </source>
</evidence>
<organism evidence="2 4">
    <name type="scientific">Pseudomonas taetrolens</name>
    <dbReference type="NCBI Taxonomy" id="47884"/>
    <lineage>
        <taxon>Bacteria</taxon>
        <taxon>Pseudomonadati</taxon>
        <taxon>Pseudomonadota</taxon>
        <taxon>Gammaproteobacteria</taxon>
        <taxon>Pseudomonadales</taxon>
        <taxon>Pseudomonadaceae</taxon>
        <taxon>Pseudomonas</taxon>
    </lineage>
</organism>
<name>A0A0J6JKS6_PSETA</name>
<keyword evidence="1" id="KW-0732">Signal</keyword>
<dbReference type="STRING" id="47884.SAMN04490203_2573"/>
<evidence type="ECO:0000313" key="2">
    <source>
        <dbReference type="EMBL" id="KMM84422.1"/>
    </source>
</evidence>
<gene>
    <name evidence="3" type="ORF">SAMN04490203_2573</name>
    <name evidence="2" type="ORF">TU78_14505</name>
</gene>
<dbReference type="RefSeq" id="WP_048382197.1">
    <property type="nucleotide sequence ID" value="NZ_FNRS01000001.1"/>
</dbReference>
<keyword evidence="5" id="KW-1185">Reference proteome</keyword>
<reference evidence="2 4" key="1">
    <citation type="submission" date="2015-02" db="EMBL/GenBank/DDBJ databases">
        <title>Pseudomonas helleri sp. nov. and Pseudomonas weihenstephanensis sp. nov., isolated from raw cows milk.</title>
        <authorList>
            <person name="von Neubeck M."/>
            <person name="Huptas C."/>
            <person name="Wenning M."/>
            <person name="Scherer S."/>
        </authorList>
    </citation>
    <scope>NUCLEOTIDE SEQUENCE [LARGE SCALE GENOMIC DNA]</scope>
    <source>
        <strain evidence="2 4">DSM 21104</strain>
    </source>
</reference>
<evidence type="ECO:0000313" key="5">
    <source>
        <dbReference type="Proteomes" id="UP000183155"/>
    </source>
</evidence>
<dbReference type="PATRIC" id="fig|47884.3.peg.3361"/>
<dbReference type="Proteomes" id="UP000183155">
    <property type="component" value="Unassembled WGS sequence"/>
</dbReference>
<proteinExistence type="predicted"/>
<protein>
    <recommendedName>
        <fullName evidence="6">Lipoprotein</fullName>
    </recommendedName>
</protein>
<evidence type="ECO:0000313" key="3">
    <source>
        <dbReference type="EMBL" id="SEC52187.1"/>
    </source>
</evidence>
<dbReference type="OrthoDB" id="7029427at2"/>
<accession>A0A0J6JKS6</accession>
<dbReference type="EMBL" id="FNRS01000001">
    <property type="protein sequence ID" value="SEC52187.1"/>
    <property type="molecule type" value="Genomic_DNA"/>
</dbReference>
<evidence type="ECO:0000313" key="4">
    <source>
        <dbReference type="Proteomes" id="UP000036395"/>
    </source>
</evidence>
<feature type="signal peptide" evidence="1">
    <location>
        <begin position="1"/>
        <end position="23"/>
    </location>
</feature>
<comment type="caution">
    <text evidence="2">The sequence shown here is derived from an EMBL/GenBank/DDBJ whole genome shotgun (WGS) entry which is preliminary data.</text>
</comment>
<feature type="chain" id="PRO_5005276062" description="Lipoprotein" evidence="1">
    <location>
        <begin position="24"/>
        <end position="150"/>
    </location>
</feature>
<dbReference type="AlphaFoldDB" id="A0A0J6JKS6"/>
<dbReference type="Proteomes" id="UP000036395">
    <property type="component" value="Unassembled WGS sequence"/>
</dbReference>